<keyword evidence="4" id="KW-0479">Metal-binding</keyword>
<evidence type="ECO:0000259" key="10">
    <source>
        <dbReference type="Pfam" id="PF22379"/>
    </source>
</evidence>
<feature type="compositionally biased region" description="Polar residues" evidence="8">
    <location>
        <begin position="686"/>
        <end position="696"/>
    </location>
</feature>
<evidence type="ECO:0000313" key="12">
    <source>
        <dbReference type="Proteomes" id="UP000279833"/>
    </source>
</evidence>
<keyword evidence="5" id="KW-0863">Zinc-finger</keyword>
<evidence type="ECO:0000256" key="2">
    <source>
        <dbReference type="ARBA" id="ARBA00009679"/>
    </source>
</evidence>
<feature type="region of interest" description="Disordered" evidence="8">
    <location>
        <begin position="684"/>
        <end position="724"/>
    </location>
</feature>
<dbReference type="GO" id="GO:0003697">
    <property type="term" value="F:single-stranded DNA binding"/>
    <property type="evidence" value="ECO:0007669"/>
    <property type="project" value="InterPro"/>
</dbReference>
<comment type="similarity">
    <text evidence="2">Belongs to the MCM10 family.</text>
</comment>
<dbReference type="PANTHER" id="PTHR13454:SF11">
    <property type="entry name" value="PROTEIN MCM10 HOMOLOG"/>
    <property type="match status" value="1"/>
</dbReference>
<dbReference type="WBParaSite" id="SCUD_0001014801-mRNA-1">
    <property type="protein sequence ID" value="SCUD_0001014801-mRNA-1"/>
    <property type="gene ID" value="SCUD_0001014801"/>
</dbReference>
<dbReference type="InterPro" id="IPR012340">
    <property type="entry name" value="NA-bd_OB-fold"/>
</dbReference>
<dbReference type="GO" id="GO:0003688">
    <property type="term" value="F:DNA replication origin binding"/>
    <property type="evidence" value="ECO:0007669"/>
    <property type="project" value="TreeGrafter"/>
</dbReference>
<dbReference type="STRING" id="6186.A0A183K576"/>
<protein>
    <submittedName>
        <fullName evidence="13">Zf-primase domain-containing protein</fullName>
    </submittedName>
</protein>
<dbReference type="Proteomes" id="UP000279833">
    <property type="component" value="Unassembled WGS sequence"/>
</dbReference>
<evidence type="ECO:0000256" key="1">
    <source>
        <dbReference type="ARBA" id="ARBA00004123"/>
    </source>
</evidence>
<keyword evidence="6" id="KW-0862">Zinc</keyword>
<dbReference type="InterPro" id="IPR055065">
    <property type="entry name" value="OB_MCM10"/>
</dbReference>
<dbReference type="GO" id="GO:0008270">
    <property type="term" value="F:zinc ion binding"/>
    <property type="evidence" value="ECO:0007669"/>
    <property type="project" value="UniProtKB-KW"/>
</dbReference>
<evidence type="ECO:0000256" key="3">
    <source>
        <dbReference type="ARBA" id="ARBA00022705"/>
    </source>
</evidence>
<evidence type="ECO:0000256" key="4">
    <source>
        <dbReference type="ARBA" id="ARBA00022723"/>
    </source>
</evidence>
<keyword evidence="12" id="KW-1185">Reference proteome</keyword>
<keyword evidence="7" id="KW-0539">Nucleus</keyword>
<feature type="compositionally biased region" description="Basic and acidic residues" evidence="8">
    <location>
        <begin position="636"/>
        <end position="651"/>
    </location>
</feature>
<dbReference type="PANTHER" id="PTHR13454">
    <property type="entry name" value="PROTEIN MCM10 HOMOLOG"/>
    <property type="match status" value="1"/>
</dbReference>
<feature type="region of interest" description="Disordered" evidence="8">
    <location>
        <begin position="580"/>
        <end position="653"/>
    </location>
</feature>
<keyword evidence="3" id="KW-0235">DNA replication</keyword>
<comment type="subcellular location">
    <subcellularLocation>
        <location evidence="1">Nucleus</location>
    </subcellularLocation>
</comment>
<evidence type="ECO:0000259" key="9">
    <source>
        <dbReference type="Pfam" id="PF09329"/>
    </source>
</evidence>
<proteinExistence type="inferred from homology"/>
<sequence>MISSKSKHSKRRSNCIQLTEKEINDFIAHSDDEETDGSESDWDDMGETDLSTVLSSSTTIMKGNTVSQLSSEIASSSSHKRTCSAIKDIGVNELFGSVPSNVLLNEKEINTNMHELFGEANLSDDSNSDNSGDFDINQLQGIEDAFVPLLAFFQHEKIEKNLPRVPVAKINKNSWHLVCQQLIGQGDHRDENDRELSENGVSIQKSLSIKQHLEKDKLIERHVNKTIQLDEEVTKRDSASSSTFNESSNNNNNSVSIALAACALRRQKAISALNNSSFTPNPVVLTKSTAITPVSNSNDQSASVDKDCWIAIPTKLRVYRPRISSELWSSRISDREVLTLPQYIQRHRNHQSVGNAKKSFTSEAVVVGVIGSKLPPRRSRNDRIYSVWCLSDLENIGPGSSSGCLKLFLFGNCHEKLWKEPEGSVVAILNPRSLTSGESFTDDKDVSITLESPLHAMILGESPDYGICNATTKSGQSCFHVINKSICRFCDFHVKKAYIEASTSRPGFVSASLPGFSGQQRKSRYTGDRPPDTPEPGVFTLPINTNYLVDNCYKPVVSSAKVKLSLTKLKAAGYQVDTSIGLGKNPEITKTSQGSSSSQSSSSADNNQNSNLSNKDIPLITGKDSPITLNQSSKKVTKENSEKNIPNHDDQVTTELNEAENKLVSVLRRPSAGSLNLLRHLEQESENGTVSAISKTATKRSVNKSNSEKSLNNSQESSSRLNSPSPVTFAEFFSNINEKHKHSVSTLPTNIKPGLSNTSEQFIDLGPVPLTTSSQTTLSRSVSSSSSFIKDAARLRATALVNAQGGVNKMIEKETLKRKANFSKVSSCSKVS</sequence>
<evidence type="ECO:0000313" key="13">
    <source>
        <dbReference type="WBParaSite" id="SCUD_0001014801-mRNA-1"/>
    </source>
</evidence>
<feature type="domain" description="Zinc finger Mcm10/DnaG-type" evidence="9">
    <location>
        <begin position="460"/>
        <end position="505"/>
    </location>
</feature>
<dbReference type="Gene3D" id="2.40.50.140">
    <property type="entry name" value="Nucleic acid-binding proteins"/>
    <property type="match status" value="1"/>
</dbReference>
<organism evidence="13">
    <name type="scientific">Schistosoma curassoni</name>
    <dbReference type="NCBI Taxonomy" id="6186"/>
    <lineage>
        <taxon>Eukaryota</taxon>
        <taxon>Metazoa</taxon>
        <taxon>Spiralia</taxon>
        <taxon>Lophotrochozoa</taxon>
        <taxon>Platyhelminthes</taxon>
        <taxon>Trematoda</taxon>
        <taxon>Digenea</taxon>
        <taxon>Strigeidida</taxon>
        <taxon>Schistosomatoidea</taxon>
        <taxon>Schistosomatidae</taxon>
        <taxon>Schistosoma</taxon>
    </lineage>
</organism>
<feature type="compositionally biased region" description="Acidic residues" evidence="8">
    <location>
        <begin position="31"/>
        <end position="46"/>
    </location>
</feature>
<feature type="region of interest" description="Disordered" evidence="8">
    <location>
        <begin position="25"/>
        <end position="46"/>
    </location>
</feature>
<dbReference type="GO" id="GO:0043596">
    <property type="term" value="C:nuclear replication fork"/>
    <property type="evidence" value="ECO:0007669"/>
    <property type="project" value="TreeGrafter"/>
</dbReference>
<gene>
    <name evidence="11" type="ORF">SCUD_LOCUS10148</name>
</gene>
<evidence type="ECO:0000256" key="7">
    <source>
        <dbReference type="ARBA" id="ARBA00023242"/>
    </source>
</evidence>
<evidence type="ECO:0000313" key="11">
    <source>
        <dbReference type="EMBL" id="VDP38610.1"/>
    </source>
</evidence>
<dbReference type="GO" id="GO:0006270">
    <property type="term" value="P:DNA replication initiation"/>
    <property type="evidence" value="ECO:0007669"/>
    <property type="project" value="InterPro"/>
</dbReference>
<evidence type="ECO:0000256" key="8">
    <source>
        <dbReference type="SAM" id="MobiDB-lite"/>
    </source>
</evidence>
<dbReference type="Pfam" id="PF22379">
    <property type="entry name" value="OB_MCM10"/>
    <property type="match status" value="1"/>
</dbReference>
<dbReference type="EMBL" id="UZAK01033609">
    <property type="protein sequence ID" value="VDP38610.1"/>
    <property type="molecule type" value="Genomic_DNA"/>
</dbReference>
<feature type="compositionally biased region" description="Low complexity" evidence="8">
    <location>
        <begin position="703"/>
        <end position="724"/>
    </location>
</feature>
<dbReference type="Pfam" id="PF09329">
    <property type="entry name" value="zf-primase"/>
    <property type="match status" value="1"/>
</dbReference>
<name>A0A183K576_9TREM</name>
<dbReference type="InterPro" id="IPR015408">
    <property type="entry name" value="Znf_Mcm10/DnaG"/>
</dbReference>
<reference evidence="11 12" key="2">
    <citation type="submission" date="2018-11" db="EMBL/GenBank/DDBJ databases">
        <authorList>
            <consortium name="Pathogen Informatics"/>
        </authorList>
    </citation>
    <scope>NUCLEOTIDE SEQUENCE [LARGE SCALE GENOMIC DNA]</scope>
    <source>
        <strain evidence="11">Dakar</strain>
        <strain evidence="12">Dakar, Senegal</strain>
    </source>
</reference>
<feature type="region of interest" description="Disordered" evidence="8">
    <location>
        <begin position="510"/>
        <end position="538"/>
    </location>
</feature>
<feature type="domain" description="MCM10 OB-fold" evidence="10">
    <location>
        <begin position="316"/>
        <end position="453"/>
    </location>
</feature>
<feature type="compositionally biased region" description="Low complexity" evidence="8">
    <location>
        <begin position="592"/>
        <end position="614"/>
    </location>
</feature>
<evidence type="ECO:0000256" key="5">
    <source>
        <dbReference type="ARBA" id="ARBA00022771"/>
    </source>
</evidence>
<dbReference type="AlphaFoldDB" id="A0A183K576"/>
<dbReference type="InterPro" id="IPR040184">
    <property type="entry name" value="Mcm10"/>
</dbReference>
<accession>A0A183K576</accession>
<reference evidence="13" key="1">
    <citation type="submission" date="2016-06" db="UniProtKB">
        <authorList>
            <consortium name="WormBaseParasite"/>
        </authorList>
    </citation>
    <scope>IDENTIFICATION</scope>
</reference>
<evidence type="ECO:0000256" key="6">
    <source>
        <dbReference type="ARBA" id="ARBA00022833"/>
    </source>
</evidence>